<dbReference type="Pfam" id="PF03816">
    <property type="entry name" value="LytR_cpsA_psr"/>
    <property type="match status" value="1"/>
</dbReference>
<keyword evidence="2" id="KW-0812">Transmembrane</keyword>
<protein>
    <submittedName>
        <fullName evidence="4">Cell envelope-related transcriptional attenuator</fullName>
    </submittedName>
</protein>
<dbReference type="InterPro" id="IPR050922">
    <property type="entry name" value="LytR/CpsA/Psr_CW_biosynth"/>
</dbReference>
<organism evidence="4 5">
    <name type="scientific">candidate division WS6 bacterium GW2011_GWC1_33_20</name>
    <dbReference type="NCBI Taxonomy" id="1619089"/>
    <lineage>
        <taxon>Bacteria</taxon>
        <taxon>Candidatus Dojkabacteria</taxon>
    </lineage>
</organism>
<evidence type="ECO:0000256" key="1">
    <source>
        <dbReference type="ARBA" id="ARBA00006068"/>
    </source>
</evidence>
<dbReference type="PANTHER" id="PTHR33392:SF6">
    <property type="entry name" value="POLYISOPRENYL-TEICHOIC ACID--PEPTIDOGLYCAN TEICHOIC ACID TRANSFERASE TAGU"/>
    <property type="match status" value="1"/>
</dbReference>
<dbReference type="InterPro" id="IPR004474">
    <property type="entry name" value="LytR_CpsA_psr"/>
</dbReference>
<name>A0A0F9ZHM9_9BACT</name>
<feature type="transmembrane region" description="Helical" evidence="2">
    <location>
        <begin position="33"/>
        <end position="54"/>
    </location>
</feature>
<dbReference type="EMBL" id="LBOV01000012">
    <property type="protein sequence ID" value="KKP43658.1"/>
    <property type="molecule type" value="Genomic_DNA"/>
</dbReference>
<comment type="similarity">
    <text evidence="1">Belongs to the LytR/CpsA/Psr (LCP) family.</text>
</comment>
<comment type="caution">
    <text evidence="4">The sequence shown here is derived from an EMBL/GenBank/DDBJ whole genome shotgun (WGS) entry which is preliminary data.</text>
</comment>
<accession>A0A0F9ZHM9</accession>
<dbReference type="Proteomes" id="UP000034302">
    <property type="component" value="Unassembled WGS sequence"/>
</dbReference>
<keyword evidence="2" id="KW-0472">Membrane</keyword>
<evidence type="ECO:0000313" key="5">
    <source>
        <dbReference type="Proteomes" id="UP000034302"/>
    </source>
</evidence>
<dbReference type="AlphaFoldDB" id="A0A0F9ZHM9"/>
<dbReference type="NCBIfam" id="TIGR00350">
    <property type="entry name" value="lytR_cpsA_psr"/>
    <property type="match status" value="1"/>
</dbReference>
<evidence type="ECO:0000256" key="2">
    <source>
        <dbReference type="SAM" id="Phobius"/>
    </source>
</evidence>
<evidence type="ECO:0000259" key="3">
    <source>
        <dbReference type="Pfam" id="PF03816"/>
    </source>
</evidence>
<feature type="domain" description="Cell envelope-related transcriptional attenuator" evidence="3">
    <location>
        <begin position="107"/>
        <end position="266"/>
    </location>
</feature>
<gene>
    <name evidence="4" type="ORF">UR34_C0012G0010</name>
</gene>
<dbReference type="PANTHER" id="PTHR33392">
    <property type="entry name" value="POLYISOPRENYL-TEICHOIC ACID--PEPTIDOGLYCAN TEICHOIC ACID TRANSFERASE TAGU"/>
    <property type="match status" value="1"/>
</dbReference>
<reference evidence="4 5" key="1">
    <citation type="journal article" date="2015" name="Nature">
        <title>rRNA introns, odd ribosomes, and small enigmatic genomes across a large radiation of phyla.</title>
        <authorList>
            <person name="Brown C.T."/>
            <person name="Hug L.A."/>
            <person name="Thomas B.C."/>
            <person name="Sharon I."/>
            <person name="Castelle C.J."/>
            <person name="Singh A."/>
            <person name="Wilkins M.J."/>
            <person name="Williams K.H."/>
            <person name="Banfield J.F."/>
        </authorList>
    </citation>
    <scope>NUCLEOTIDE SEQUENCE [LARGE SCALE GENOMIC DNA]</scope>
</reference>
<dbReference type="Gene3D" id="3.40.630.190">
    <property type="entry name" value="LCP protein"/>
    <property type="match status" value="1"/>
</dbReference>
<sequence>MEVSLNISDRELEKSKPFKQNMEGKPKSKKRKWISIVLTLLLISALGVGIYSAYKGYKITKDIGFNFDPGQLIEKPKEPELKKDSTGKFTNVLLVGIDTREKTKLLNTDVLIVASYNYETKNIVMVSIPRDFEAQVNPDKYWFNKINSSYAVNEQKKEGSGLPQLQRVVEGVTGMEIQYYAMIDFKGFVDLIDSVGGIYVNVENSFTDYKYPLGNGYQKVSFTSGPQLMDGDTALKYSRSRHSQQNGEGSDYARARRQQKVLTALKDVILTSETLLNPTKIMGMITAIQDNIKISEFTLDDIEAGVNILKELKDSTSESYSFVLDPMAGNKSLIAVQPTVAYSIAPIAGLGKYDNIHEYLDLVLANPKLYSENPSIYVYNAGLGSKEASEKTKELKLQFKYLNIVYKQTLYSDKEGIHVFSNKDAEFEYSVNQLSKYLKTENILKPEYITTKLNREDISILLGKEPIVVQDIQESTN</sequence>
<proteinExistence type="inferred from homology"/>
<evidence type="ECO:0000313" key="4">
    <source>
        <dbReference type="EMBL" id="KKP43658.1"/>
    </source>
</evidence>
<keyword evidence="2" id="KW-1133">Transmembrane helix</keyword>